<dbReference type="PANTHER" id="PTHR43763:SF6">
    <property type="entry name" value="XAA-PRO AMINOPEPTIDASE 1"/>
    <property type="match status" value="1"/>
</dbReference>
<dbReference type="Gene3D" id="3.90.230.10">
    <property type="entry name" value="Creatinase/methionine aminopeptidase superfamily"/>
    <property type="match status" value="1"/>
</dbReference>
<dbReference type="OrthoDB" id="9806388at2"/>
<dbReference type="CDD" id="cd01085">
    <property type="entry name" value="APP"/>
    <property type="match status" value="1"/>
</dbReference>
<protein>
    <submittedName>
        <fullName evidence="7">Xaa-Pro aminopeptidase</fullName>
    </submittedName>
</protein>
<dbReference type="InterPro" id="IPR000587">
    <property type="entry name" value="Creatinase_N"/>
</dbReference>
<keyword evidence="2" id="KW-0479">Metal-binding</keyword>
<dbReference type="InterPro" id="IPR036005">
    <property type="entry name" value="Creatinase/aminopeptidase-like"/>
</dbReference>
<dbReference type="AlphaFoldDB" id="A0A348HB52"/>
<dbReference type="Proteomes" id="UP000267342">
    <property type="component" value="Chromosome"/>
</dbReference>
<keyword evidence="7" id="KW-0031">Aminopeptidase</keyword>
<feature type="domain" description="Peptidase M24 C-terminal" evidence="6">
    <location>
        <begin position="546"/>
        <end position="605"/>
    </location>
</feature>
<sequence length="611" mass="67768">MPATTPSSSSSTLIRERISRLRAAMQQHGLAAWIVPMSDPHMSEYLPDHWAALSWLSGFTGSAGLLVITNNEAVLWVDSRYWLQAGNQLKGTGIEWAKWYPRRTDVLEWVAEHLEEGERVGVDGTVISMQQVADWRQHLAAAGCELETSVDVMDDVWDDRPALPQAEVYAHDARYVPTSCADKLARLRQVLVGEDVDGHFLSSLDDIAWLFNLRGQDVDYNPVFLAHAWVDAQRAVLFVDDSRLNEDARAVLERAGVETAPYHSVGEWLSANVSGSVLLECSKVSAYIDAQLPDGVELFDSPNPTTLFKACKEPQALAHVRNAMVQDGIALVEFLQAFEEARLRGEQWTELDIDTHLTAARARRPGFVSLSFPTIAGYNENGALPHYQATAKNFATIEGNGLLLIDSGAQYLGGTTDITRVLAIGTPSDAQCADYTTVLKGTIALSRAHFPDGIPAPMLDAIARAPLWQQNLDFGHGTGHGVGYFLNVHEGPQSISFYGRPNEVNGMREGMITSIEPGLYREGEWGIRIENLVANVRHVDNAFGSFMRFETLTLCPIDMKPIDVTLLTHEEIAWLDSYHEQVRERLLPHLSGTTREWLERNTLPLVTFKSV</sequence>
<dbReference type="Pfam" id="PF16189">
    <property type="entry name" value="Creatinase_N_2"/>
    <property type="match status" value="1"/>
</dbReference>
<evidence type="ECO:0000259" key="5">
    <source>
        <dbReference type="Pfam" id="PF01321"/>
    </source>
</evidence>
<dbReference type="Gene3D" id="3.40.350.10">
    <property type="entry name" value="Creatinase/prolidase N-terminal domain"/>
    <property type="match status" value="2"/>
</dbReference>
<dbReference type="PANTHER" id="PTHR43763">
    <property type="entry name" value="XAA-PRO AMINOPEPTIDASE 1"/>
    <property type="match status" value="1"/>
</dbReference>
<dbReference type="InterPro" id="IPR033740">
    <property type="entry name" value="Pept_M24B"/>
</dbReference>
<dbReference type="SUPFAM" id="SSF53092">
    <property type="entry name" value="Creatinase/prolidase N-terminal domain"/>
    <property type="match status" value="1"/>
</dbReference>
<organism evidence="7 8">
    <name type="scientific">Zymobacter palmae</name>
    <dbReference type="NCBI Taxonomy" id="33074"/>
    <lineage>
        <taxon>Bacteria</taxon>
        <taxon>Pseudomonadati</taxon>
        <taxon>Pseudomonadota</taxon>
        <taxon>Gammaproteobacteria</taxon>
        <taxon>Oceanospirillales</taxon>
        <taxon>Halomonadaceae</taxon>
        <taxon>Zymobacter group</taxon>
        <taxon>Zymobacter</taxon>
    </lineage>
</organism>
<evidence type="ECO:0000256" key="3">
    <source>
        <dbReference type="ARBA" id="ARBA00022801"/>
    </source>
</evidence>
<dbReference type="KEGG" id="zpl:ZBT109_0054"/>
<accession>A0A348HB52</accession>
<dbReference type="InterPro" id="IPR032416">
    <property type="entry name" value="Peptidase_M24_C"/>
</dbReference>
<comment type="similarity">
    <text evidence="1">Belongs to the peptidase M24B family.</text>
</comment>
<dbReference type="InterPro" id="IPR050422">
    <property type="entry name" value="X-Pro_aminopeptidase_P"/>
</dbReference>
<evidence type="ECO:0000313" key="7">
    <source>
        <dbReference type="EMBL" id="BBG28854.1"/>
    </source>
</evidence>
<dbReference type="STRING" id="1123510.GCA_000620025_00143"/>
<dbReference type="InterPro" id="IPR029149">
    <property type="entry name" value="Creatin/AminoP/Spt16_N"/>
</dbReference>
<evidence type="ECO:0000259" key="4">
    <source>
        <dbReference type="Pfam" id="PF00557"/>
    </source>
</evidence>
<dbReference type="Pfam" id="PF00557">
    <property type="entry name" value="Peptidase_M24"/>
    <property type="match status" value="1"/>
</dbReference>
<dbReference type="Pfam" id="PF01321">
    <property type="entry name" value="Creatinase_N"/>
    <property type="match status" value="1"/>
</dbReference>
<dbReference type="InterPro" id="IPR000994">
    <property type="entry name" value="Pept_M24"/>
</dbReference>
<dbReference type="RefSeq" id="WP_027704396.1">
    <property type="nucleotide sequence ID" value="NZ_AP018933.1"/>
</dbReference>
<evidence type="ECO:0000313" key="8">
    <source>
        <dbReference type="Proteomes" id="UP000267342"/>
    </source>
</evidence>
<keyword evidence="8" id="KW-1185">Reference proteome</keyword>
<dbReference type="Pfam" id="PF16188">
    <property type="entry name" value="Peptidase_M24_C"/>
    <property type="match status" value="1"/>
</dbReference>
<feature type="domain" description="Creatinase N-terminal" evidence="5">
    <location>
        <begin position="17"/>
        <end position="142"/>
    </location>
</feature>
<proteinExistence type="inferred from homology"/>
<evidence type="ECO:0000259" key="6">
    <source>
        <dbReference type="Pfam" id="PF16188"/>
    </source>
</evidence>
<dbReference type="SUPFAM" id="SSF55920">
    <property type="entry name" value="Creatinase/aminopeptidase"/>
    <property type="match status" value="1"/>
</dbReference>
<dbReference type="GO" id="GO:0046872">
    <property type="term" value="F:metal ion binding"/>
    <property type="evidence" value="ECO:0007669"/>
    <property type="project" value="UniProtKB-KW"/>
</dbReference>
<dbReference type="FunFam" id="3.90.230.10:FF:000009">
    <property type="entry name" value="xaa-Pro aminopeptidase 2"/>
    <property type="match status" value="1"/>
</dbReference>
<feature type="domain" description="Peptidase M24" evidence="4">
    <location>
        <begin position="320"/>
        <end position="533"/>
    </location>
</feature>
<dbReference type="GO" id="GO:0070006">
    <property type="term" value="F:metalloaminopeptidase activity"/>
    <property type="evidence" value="ECO:0007669"/>
    <property type="project" value="InterPro"/>
</dbReference>
<dbReference type="EMBL" id="AP018933">
    <property type="protein sequence ID" value="BBG28854.1"/>
    <property type="molecule type" value="Genomic_DNA"/>
</dbReference>
<dbReference type="GO" id="GO:0005737">
    <property type="term" value="C:cytoplasm"/>
    <property type="evidence" value="ECO:0007669"/>
    <property type="project" value="UniProtKB-ARBA"/>
</dbReference>
<keyword evidence="3" id="KW-0378">Hydrolase</keyword>
<keyword evidence="7" id="KW-0645">Protease</keyword>
<evidence type="ECO:0000256" key="1">
    <source>
        <dbReference type="ARBA" id="ARBA00008766"/>
    </source>
</evidence>
<reference evidence="7 8" key="1">
    <citation type="submission" date="2018-09" db="EMBL/GenBank/DDBJ databases">
        <title>Zymobacter palmae IAM14233 (=T109) whole genome analysis.</title>
        <authorList>
            <person name="Yanase H."/>
        </authorList>
    </citation>
    <scope>NUCLEOTIDE SEQUENCE [LARGE SCALE GENOMIC DNA]</scope>
    <source>
        <strain evidence="7 8">IAM14233</strain>
    </source>
</reference>
<gene>
    <name evidence="7" type="ORF">ZBT109_0054</name>
</gene>
<name>A0A348HB52_9GAMM</name>
<evidence type="ECO:0000256" key="2">
    <source>
        <dbReference type="ARBA" id="ARBA00022723"/>
    </source>
</evidence>